<evidence type="ECO:0000313" key="3">
    <source>
        <dbReference type="Proteomes" id="UP001612741"/>
    </source>
</evidence>
<protein>
    <recommendedName>
        <fullName evidence="4">Sensor domain-containing protein</fullName>
    </recommendedName>
</protein>
<feature type="signal peptide" evidence="1">
    <location>
        <begin position="1"/>
        <end position="25"/>
    </location>
</feature>
<keyword evidence="1" id="KW-0732">Signal</keyword>
<gene>
    <name evidence="2" type="ORF">ACIBG2_13470</name>
</gene>
<dbReference type="Proteomes" id="UP001612741">
    <property type="component" value="Unassembled WGS sequence"/>
</dbReference>
<evidence type="ECO:0000313" key="2">
    <source>
        <dbReference type="EMBL" id="MFI6498396.1"/>
    </source>
</evidence>
<feature type="chain" id="PRO_5045420450" description="Sensor domain-containing protein" evidence="1">
    <location>
        <begin position="26"/>
        <end position="210"/>
    </location>
</feature>
<organism evidence="2 3">
    <name type="scientific">Nonomuraea typhae</name>
    <dbReference type="NCBI Taxonomy" id="2603600"/>
    <lineage>
        <taxon>Bacteria</taxon>
        <taxon>Bacillati</taxon>
        <taxon>Actinomycetota</taxon>
        <taxon>Actinomycetes</taxon>
        <taxon>Streptosporangiales</taxon>
        <taxon>Streptosporangiaceae</taxon>
        <taxon>Nonomuraea</taxon>
    </lineage>
</organism>
<reference evidence="2 3" key="1">
    <citation type="submission" date="2024-10" db="EMBL/GenBank/DDBJ databases">
        <title>The Natural Products Discovery Center: Release of the First 8490 Sequenced Strains for Exploring Actinobacteria Biosynthetic Diversity.</title>
        <authorList>
            <person name="Kalkreuter E."/>
            <person name="Kautsar S.A."/>
            <person name="Yang D."/>
            <person name="Bader C.D."/>
            <person name="Teijaro C.N."/>
            <person name="Fluegel L."/>
            <person name="Davis C.M."/>
            <person name="Simpson J.R."/>
            <person name="Lauterbach L."/>
            <person name="Steele A.D."/>
            <person name="Gui C."/>
            <person name="Meng S."/>
            <person name="Li G."/>
            <person name="Viehrig K."/>
            <person name="Ye F."/>
            <person name="Su P."/>
            <person name="Kiefer A.F."/>
            <person name="Nichols A."/>
            <person name="Cepeda A.J."/>
            <person name="Yan W."/>
            <person name="Fan B."/>
            <person name="Jiang Y."/>
            <person name="Adhikari A."/>
            <person name="Zheng C.-J."/>
            <person name="Schuster L."/>
            <person name="Cowan T.M."/>
            <person name="Smanski M.J."/>
            <person name="Chevrette M.G."/>
            <person name="De Carvalho L.P.S."/>
            <person name="Shen B."/>
        </authorList>
    </citation>
    <scope>NUCLEOTIDE SEQUENCE [LARGE SCALE GENOMIC DNA]</scope>
    <source>
        <strain evidence="2 3">NPDC050545</strain>
    </source>
</reference>
<name>A0ABW7YR60_9ACTN</name>
<dbReference type="RefSeq" id="WP_397081645.1">
    <property type="nucleotide sequence ID" value="NZ_JBITGY010000003.1"/>
</dbReference>
<evidence type="ECO:0000256" key="1">
    <source>
        <dbReference type="SAM" id="SignalP"/>
    </source>
</evidence>
<sequence>MERGLRIIAAALLMAGLAACGGESAGPDIDEQAQVRLREILNKDPKLPEGFTARAQQPWKTPFAAGDRDCRAVLAPAEGRAPQRALTAQAAASYPGNALGETAGIGLARYSGEEAAWHIDDLGKALRSCHAVDTGAGTELRVQTRPVGGVGDEAVAGTLSGRLNGYPYALNVLLVREGDTLLSLVHTGMNQVDPRRTEQLAQSVLGMTRA</sequence>
<dbReference type="EMBL" id="JBITGY010000003">
    <property type="protein sequence ID" value="MFI6498396.1"/>
    <property type="molecule type" value="Genomic_DNA"/>
</dbReference>
<keyword evidence="3" id="KW-1185">Reference proteome</keyword>
<accession>A0ABW7YR60</accession>
<proteinExistence type="predicted"/>
<comment type="caution">
    <text evidence="2">The sequence shown here is derived from an EMBL/GenBank/DDBJ whole genome shotgun (WGS) entry which is preliminary data.</text>
</comment>
<evidence type="ECO:0008006" key="4">
    <source>
        <dbReference type="Google" id="ProtNLM"/>
    </source>
</evidence>
<dbReference type="PROSITE" id="PS51257">
    <property type="entry name" value="PROKAR_LIPOPROTEIN"/>
    <property type="match status" value="1"/>
</dbReference>